<evidence type="ECO:0000256" key="1">
    <source>
        <dbReference type="ARBA" id="ARBA00004651"/>
    </source>
</evidence>
<sequence length="401" mass="45478">MLKSILSMVLVRGLTLFFPLLLIPLQIKLLGIDQYGYYNVLLAYGSIASVFLNFGFDYTVSRNISRVYDNIKMVSHYYSVALVSKTFLFIGVSIVIALIFFYKGQIKHSIGIIIFCVSQVVMPVYLFQGLRRMGYLVYNTLFCNFAFCFFLFFLVFIHGNATSVYLYTVYSIINLISSFLMIYIIHKKLDIKLVKVGFKDVYLQMKDGMWIFFSRIMSMGLSQLSIILLSGLLNPTLLGVYSLADKLVRAANSIFYAFQQATYPYFCSNAPRKNFIGLTIALVIMALLGVVVLYFSENILIHFFPELKSSFMIVILMFTALIPMALSGMIGVNFLLAQDHNRSFTICLCIGALWNIIMLKFYVTRNSILDAAFALVSTEIVVVVAMLASVLFITRIIKDAK</sequence>
<comment type="subcellular location">
    <subcellularLocation>
        <location evidence="1">Cell membrane</location>
        <topology evidence="1">Multi-pass membrane protein</topology>
    </subcellularLocation>
</comment>
<evidence type="ECO:0000256" key="4">
    <source>
        <dbReference type="ARBA" id="ARBA00022989"/>
    </source>
</evidence>
<proteinExistence type="predicted"/>
<evidence type="ECO:0000313" key="10">
    <source>
        <dbReference type="Proteomes" id="UP000244731"/>
    </source>
</evidence>
<name>A0A423XRF6_9ENTR</name>
<feature type="transmembrane region" description="Helical" evidence="7">
    <location>
        <begin position="311"/>
        <end position="336"/>
    </location>
</feature>
<dbReference type="GO" id="GO:0005886">
    <property type="term" value="C:plasma membrane"/>
    <property type="evidence" value="ECO:0007669"/>
    <property type="project" value="UniProtKB-SubCell"/>
</dbReference>
<dbReference type="InterPro" id="IPR002797">
    <property type="entry name" value="Polysacc_synth"/>
</dbReference>
<evidence type="ECO:0000256" key="3">
    <source>
        <dbReference type="ARBA" id="ARBA00022692"/>
    </source>
</evidence>
<feature type="transmembrane region" description="Helical" evidence="7">
    <location>
        <begin position="108"/>
        <end position="127"/>
    </location>
</feature>
<reference evidence="8 10" key="1">
    <citation type="submission" date="2016-12" db="EMBL/GenBank/DDBJ databases">
        <title>Analysis of the Molecular Diversity Among Cronobacter Species Isolated from Filth Flies Using a Pan Genomic DNA Microarray.</title>
        <authorList>
            <person name="Pava-Ripoll M."/>
            <person name="Tall B."/>
            <person name="Farber J."/>
            <person name="Fanning S."/>
            <person name="Lehner A."/>
            <person name="Stephan R."/>
            <person name="Pagotto F."/>
            <person name="Iverson C."/>
            <person name="Ziobro G."/>
            <person name="Miller A."/>
            <person name="Pearson R."/>
            <person name="Yan Q."/>
            <person name="Kim M."/>
            <person name="Jeong S."/>
            <person name="Park J."/>
            <person name="Jun S."/>
            <person name="Choi H."/>
            <person name="Chung T."/>
            <person name="Yoo Y."/>
            <person name="Park E."/>
            <person name="Hwang S."/>
            <person name="Lee B."/>
            <person name="Sathyamoorthy V."/>
            <person name="Carter L."/>
            <person name="Mammel M."/>
            <person name="Jackson S."/>
            <person name="Kothary M."/>
            <person name="Patel I."/>
            <person name="Grim C."/>
            <person name="Gopinath G."/>
            <person name="Gangiredla J."/>
            <person name="Chase H."/>
        </authorList>
    </citation>
    <scope>NUCLEOTIDE SEQUENCE [LARGE SCALE GENOMIC DNA]</scope>
    <source>
        <strain evidence="8 10">MOD1-Md25g</strain>
    </source>
</reference>
<feature type="transmembrane region" description="Helical" evidence="7">
    <location>
        <begin position="343"/>
        <end position="362"/>
    </location>
</feature>
<dbReference type="AlphaFoldDB" id="A0A423XRF6"/>
<organism evidence="9 11">
    <name type="scientific">Cronobacter malonaticus</name>
    <dbReference type="NCBI Taxonomy" id="413503"/>
    <lineage>
        <taxon>Bacteria</taxon>
        <taxon>Pseudomonadati</taxon>
        <taxon>Pseudomonadota</taxon>
        <taxon>Gammaproteobacteria</taxon>
        <taxon>Enterobacterales</taxon>
        <taxon>Enterobacteriaceae</taxon>
        <taxon>Cronobacter</taxon>
    </lineage>
</organism>
<gene>
    <name evidence="8" type="ORF">AUM46_07900</name>
    <name evidence="9" type="ORF">C3E80_18785</name>
</gene>
<feature type="transmembrane region" description="Helical" evidence="7">
    <location>
        <begin position="164"/>
        <end position="185"/>
    </location>
</feature>
<keyword evidence="3 7" id="KW-0812">Transmembrane</keyword>
<evidence type="ECO:0000313" key="8">
    <source>
        <dbReference type="EMBL" id="PUX07749.1"/>
    </source>
</evidence>
<reference evidence="9 11" key="2">
    <citation type="journal article" date="2018" name="Front. Microbiol.">
        <title>An Investigation of an Acute Gastroenteritis Outbreak: Cronobacter sakazakii, a Potential Cause of Food-Borne Illness.</title>
        <authorList>
            <person name="Yong W."/>
            <person name="Guo B."/>
            <person name="Shi X."/>
            <person name="Cheng T."/>
            <person name="Chen M."/>
            <person name="Jiang X."/>
            <person name="Ye Y."/>
            <person name="Wang J."/>
            <person name="Xie G."/>
            <person name="Ding J."/>
        </authorList>
    </citation>
    <scope>NUCLEOTIDE SEQUENCE [LARGE SCALE GENOMIC DNA]</scope>
    <source>
        <strain evidence="9 11">S1</strain>
    </source>
</reference>
<dbReference type="EMBL" id="MSAC01000022">
    <property type="protein sequence ID" value="PUX07749.1"/>
    <property type="molecule type" value="Genomic_DNA"/>
</dbReference>
<feature type="transmembrane region" description="Helical" evidence="7">
    <location>
        <begin position="136"/>
        <end position="158"/>
    </location>
</feature>
<evidence type="ECO:0000256" key="2">
    <source>
        <dbReference type="ARBA" id="ARBA00022475"/>
    </source>
</evidence>
<keyword evidence="5 7" id="KW-0472">Membrane</keyword>
<keyword evidence="4 7" id="KW-1133">Transmembrane helix</keyword>
<feature type="transmembrane region" description="Helical" evidence="7">
    <location>
        <begin position="275"/>
        <end position="296"/>
    </location>
</feature>
<evidence type="ECO:0000313" key="9">
    <source>
        <dbReference type="EMBL" id="ROW59002.1"/>
    </source>
</evidence>
<keyword evidence="2" id="KW-1003">Cell membrane</keyword>
<dbReference type="Pfam" id="PF01943">
    <property type="entry name" value="Polysacc_synt"/>
    <property type="match status" value="1"/>
</dbReference>
<evidence type="ECO:0000256" key="7">
    <source>
        <dbReference type="SAM" id="Phobius"/>
    </source>
</evidence>
<evidence type="ECO:0000256" key="5">
    <source>
        <dbReference type="ARBA" id="ARBA00023136"/>
    </source>
</evidence>
<dbReference type="Proteomes" id="UP000285793">
    <property type="component" value="Unassembled WGS sequence"/>
</dbReference>
<feature type="transmembrane region" description="Helical" evidence="7">
    <location>
        <begin position="9"/>
        <end position="29"/>
    </location>
</feature>
<dbReference type="PANTHER" id="PTHR30250">
    <property type="entry name" value="PST FAMILY PREDICTED COLANIC ACID TRANSPORTER"/>
    <property type="match status" value="1"/>
</dbReference>
<feature type="transmembrane region" description="Helical" evidence="7">
    <location>
        <begin position="35"/>
        <end position="56"/>
    </location>
</feature>
<comment type="caution">
    <text evidence="9">The sequence shown here is derived from an EMBL/GenBank/DDBJ whole genome shotgun (WGS) entry which is preliminary data.</text>
</comment>
<protein>
    <recommendedName>
        <fullName evidence="6">Putative O-antigen transporter</fullName>
    </recommendedName>
</protein>
<dbReference type="InterPro" id="IPR050833">
    <property type="entry name" value="Poly_Biosynth_Transport"/>
</dbReference>
<keyword evidence="10" id="KW-1185">Reference proteome</keyword>
<evidence type="ECO:0000256" key="6">
    <source>
        <dbReference type="ARBA" id="ARBA00049738"/>
    </source>
</evidence>
<feature type="transmembrane region" description="Helical" evidence="7">
    <location>
        <begin position="368"/>
        <end position="393"/>
    </location>
</feature>
<evidence type="ECO:0000313" key="11">
    <source>
        <dbReference type="Proteomes" id="UP000285793"/>
    </source>
</evidence>
<feature type="transmembrane region" description="Helical" evidence="7">
    <location>
        <begin position="77"/>
        <end position="102"/>
    </location>
</feature>
<accession>A0A423XRF6</accession>
<dbReference type="EMBL" id="PQJL01000018">
    <property type="protein sequence ID" value="ROW59002.1"/>
    <property type="molecule type" value="Genomic_DNA"/>
</dbReference>
<dbReference type="RefSeq" id="WP_075191670.1">
    <property type="nucleotide sequence ID" value="NZ_CP187996.1"/>
</dbReference>
<dbReference type="PANTHER" id="PTHR30250:SF11">
    <property type="entry name" value="O-ANTIGEN TRANSPORTER-RELATED"/>
    <property type="match status" value="1"/>
</dbReference>
<dbReference type="Proteomes" id="UP000244731">
    <property type="component" value="Unassembled WGS sequence"/>
</dbReference>